<dbReference type="RefSeq" id="WP_188364264.1">
    <property type="nucleotide sequence ID" value="NZ_BAABJF010000032.1"/>
</dbReference>
<protein>
    <submittedName>
        <fullName evidence="3">2-C-methyl-D-erythritol 4-phosphate cytidylyltransferase</fullName>
    </submittedName>
</protein>
<dbReference type="PANTHER" id="PTHR32125">
    <property type="entry name" value="2-C-METHYL-D-ERYTHRITOL 4-PHOSPHATE CYTIDYLYLTRANSFERASE, CHLOROPLASTIC"/>
    <property type="match status" value="1"/>
</dbReference>
<dbReference type="InterPro" id="IPR029044">
    <property type="entry name" value="Nucleotide-diphossugar_trans"/>
</dbReference>
<dbReference type="Gene3D" id="3.90.550.10">
    <property type="entry name" value="Spore Coat Polysaccharide Biosynthesis Protein SpsA, Chain A"/>
    <property type="match status" value="1"/>
</dbReference>
<dbReference type="CDD" id="cd02516">
    <property type="entry name" value="CDP-ME_synthetase"/>
    <property type="match status" value="1"/>
</dbReference>
<dbReference type="InterPro" id="IPR050088">
    <property type="entry name" value="IspD/TarI_cytidylyltransf_bact"/>
</dbReference>
<dbReference type="Proteomes" id="UP000605253">
    <property type="component" value="Unassembled WGS sequence"/>
</dbReference>
<dbReference type="AlphaFoldDB" id="A0A917FKL0"/>
<keyword evidence="2 3" id="KW-0548">Nucleotidyltransferase</keyword>
<reference evidence="3" key="1">
    <citation type="journal article" date="2014" name="Int. J. Syst. Evol. Microbiol.">
        <title>Complete genome sequence of Corynebacterium casei LMG S-19264T (=DSM 44701T), isolated from a smear-ripened cheese.</title>
        <authorList>
            <consortium name="US DOE Joint Genome Institute (JGI-PGF)"/>
            <person name="Walter F."/>
            <person name="Albersmeier A."/>
            <person name="Kalinowski J."/>
            <person name="Ruckert C."/>
        </authorList>
    </citation>
    <scope>NUCLEOTIDE SEQUENCE</scope>
    <source>
        <strain evidence="3">CGMCC 1.12181</strain>
    </source>
</reference>
<keyword evidence="1" id="KW-0808">Transferase</keyword>
<evidence type="ECO:0000256" key="2">
    <source>
        <dbReference type="ARBA" id="ARBA00022695"/>
    </source>
</evidence>
<keyword evidence="4" id="KW-1185">Reference proteome</keyword>
<dbReference type="InterPro" id="IPR034683">
    <property type="entry name" value="IspD/TarI"/>
</dbReference>
<dbReference type="EMBL" id="BMEO01000002">
    <property type="protein sequence ID" value="GGF88218.1"/>
    <property type="molecule type" value="Genomic_DNA"/>
</dbReference>
<evidence type="ECO:0000313" key="4">
    <source>
        <dbReference type="Proteomes" id="UP000605253"/>
    </source>
</evidence>
<reference evidence="3" key="2">
    <citation type="submission" date="2020-09" db="EMBL/GenBank/DDBJ databases">
        <authorList>
            <person name="Sun Q."/>
            <person name="Zhou Y."/>
        </authorList>
    </citation>
    <scope>NUCLEOTIDE SEQUENCE</scope>
    <source>
        <strain evidence="3">CGMCC 1.12181</strain>
    </source>
</reference>
<evidence type="ECO:0000313" key="3">
    <source>
        <dbReference type="EMBL" id="GGF88218.1"/>
    </source>
</evidence>
<organism evidence="3 4">
    <name type="scientific">Marinicella pacifica</name>
    <dbReference type="NCBI Taxonomy" id="1171543"/>
    <lineage>
        <taxon>Bacteria</taxon>
        <taxon>Pseudomonadati</taxon>
        <taxon>Pseudomonadota</taxon>
        <taxon>Gammaproteobacteria</taxon>
        <taxon>Lysobacterales</taxon>
        <taxon>Marinicellaceae</taxon>
        <taxon>Marinicella</taxon>
    </lineage>
</organism>
<gene>
    <name evidence="3" type="primary">ispD</name>
    <name evidence="3" type="ORF">GCM10011365_06720</name>
</gene>
<accession>A0A917FKL0</accession>
<dbReference type="Pfam" id="PF01128">
    <property type="entry name" value="IspD"/>
    <property type="match status" value="1"/>
</dbReference>
<sequence>MSQRIHLLLLAAGSGQRFAAGMKSLTIPKQYVSIAGQTVLEHSLAAFQNLPLASAVITHSADDTIIKRLNLAAPFGLTLTVGGLSRAESVRLGLQALQQAGADEADWALVHDAARCCVLEKDIQALIDVCVSKNRGGLLVNTIHDTLKFSRDGFQVDKTICRDQMFAALTPQMFPLGDLLAALLEADEQGTTITDESSAMEAMGEQPLMVEGDAGNIKLTRAEQLPQVESFLSNKMTKGDD</sequence>
<evidence type="ECO:0000256" key="1">
    <source>
        <dbReference type="ARBA" id="ARBA00022679"/>
    </source>
</evidence>
<proteinExistence type="predicted"/>
<dbReference type="SUPFAM" id="SSF53448">
    <property type="entry name" value="Nucleotide-diphospho-sugar transferases"/>
    <property type="match status" value="1"/>
</dbReference>
<dbReference type="GO" id="GO:0050518">
    <property type="term" value="F:2-C-methyl-D-erythritol 4-phosphate cytidylyltransferase activity"/>
    <property type="evidence" value="ECO:0007669"/>
    <property type="project" value="TreeGrafter"/>
</dbReference>
<name>A0A917FKL0_9GAMM</name>
<dbReference type="PANTHER" id="PTHR32125:SF4">
    <property type="entry name" value="2-C-METHYL-D-ERYTHRITOL 4-PHOSPHATE CYTIDYLYLTRANSFERASE, CHLOROPLASTIC"/>
    <property type="match status" value="1"/>
</dbReference>
<comment type="caution">
    <text evidence="3">The sequence shown here is derived from an EMBL/GenBank/DDBJ whole genome shotgun (WGS) entry which is preliminary data.</text>
</comment>